<evidence type="ECO:0000313" key="2">
    <source>
        <dbReference type="EMBL" id="EEU98537.1"/>
    </source>
</evidence>
<comment type="caution">
    <text evidence="2">The sequence shown here is derived from an EMBL/GenBank/DDBJ whole genome shotgun (WGS) entry which is preliminary data.</text>
</comment>
<evidence type="ECO:0000259" key="1">
    <source>
        <dbReference type="Pfam" id="PF13408"/>
    </source>
</evidence>
<organism evidence="2 3">
    <name type="scientific">Roseburia intestinalis L1-82</name>
    <dbReference type="NCBI Taxonomy" id="536231"/>
    <lineage>
        <taxon>Bacteria</taxon>
        <taxon>Bacillati</taxon>
        <taxon>Bacillota</taxon>
        <taxon>Clostridia</taxon>
        <taxon>Lachnospirales</taxon>
        <taxon>Lachnospiraceae</taxon>
        <taxon>Roseburia</taxon>
    </lineage>
</organism>
<dbReference type="InterPro" id="IPR025827">
    <property type="entry name" value="Zn_ribbon_recom_dom"/>
</dbReference>
<dbReference type="Proteomes" id="UP000004828">
    <property type="component" value="Unassembled WGS sequence"/>
</dbReference>
<accession>C7GI18</accession>
<dbReference type="HOGENOM" id="CLU_2571707_0_0_9"/>
<protein>
    <recommendedName>
        <fullName evidence="1">Recombinase zinc beta ribbon domain-containing protein</fullName>
    </recommendedName>
</protein>
<name>C7GI18_9FIRM</name>
<reference evidence="2 3" key="1">
    <citation type="submission" date="2009-08" db="EMBL/GenBank/DDBJ databases">
        <authorList>
            <person name="Weinstock G."/>
            <person name="Sodergren E."/>
            <person name="Clifton S."/>
            <person name="Fulton L."/>
            <person name="Fulton B."/>
            <person name="Courtney L."/>
            <person name="Fronick C."/>
            <person name="Harrison M."/>
            <person name="Strong C."/>
            <person name="Farmer C."/>
            <person name="Delahaunty K."/>
            <person name="Markovic C."/>
            <person name="Hall O."/>
            <person name="Minx P."/>
            <person name="Tomlinson C."/>
            <person name="Mitreva M."/>
            <person name="Nelson J."/>
            <person name="Hou S."/>
            <person name="Wollam A."/>
            <person name="Pepin K.H."/>
            <person name="Johnson M."/>
            <person name="Bhonagiri V."/>
            <person name="Nash W.E."/>
            <person name="Warren W."/>
            <person name="Chinwalla A."/>
            <person name="Mardis E.R."/>
            <person name="Wilson R.K."/>
        </authorList>
    </citation>
    <scope>NUCLEOTIDE SEQUENCE [LARGE SCALE GENOMIC DNA]</scope>
    <source>
        <strain evidence="2 3">L1-82</strain>
    </source>
</reference>
<dbReference type="EMBL" id="ABYJ02000328">
    <property type="protein sequence ID" value="EEU98537.1"/>
    <property type="molecule type" value="Genomic_DNA"/>
</dbReference>
<feature type="domain" description="Recombinase zinc beta ribbon" evidence="1">
    <location>
        <begin position="28"/>
        <end position="66"/>
    </location>
</feature>
<gene>
    <name evidence="2" type="ORF">ROSINTL182_09590</name>
</gene>
<evidence type="ECO:0000313" key="3">
    <source>
        <dbReference type="Proteomes" id="UP000004828"/>
    </source>
</evidence>
<proteinExistence type="predicted"/>
<dbReference type="Pfam" id="PF13408">
    <property type="entry name" value="Zn_ribbon_recom"/>
    <property type="match status" value="1"/>
</dbReference>
<sequence>MIDEETFELAQKRIATRQRPTKVDEIDLFSGLLFCGDCGYKMYAVRGAGTLERKHAYTCGNYRNRARNDMLALRIISAKAY</sequence>
<dbReference type="AlphaFoldDB" id="C7GI18"/>